<dbReference type="Proteomes" id="UP001500620">
    <property type="component" value="Unassembled WGS sequence"/>
</dbReference>
<organism evidence="2 3">
    <name type="scientific">Dactylosporangium darangshiense</name>
    <dbReference type="NCBI Taxonomy" id="579108"/>
    <lineage>
        <taxon>Bacteria</taxon>
        <taxon>Bacillati</taxon>
        <taxon>Actinomycetota</taxon>
        <taxon>Actinomycetes</taxon>
        <taxon>Micromonosporales</taxon>
        <taxon>Micromonosporaceae</taxon>
        <taxon>Dactylosporangium</taxon>
    </lineage>
</organism>
<evidence type="ECO:0000256" key="1">
    <source>
        <dbReference type="SAM" id="MobiDB-lite"/>
    </source>
</evidence>
<reference evidence="3" key="1">
    <citation type="journal article" date="2019" name="Int. J. Syst. Evol. Microbiol.">
        <title>The Global Catalogue of Microorganisms (GCM) 10K type strain sequencing project: providing services to taxonomists for standard genome sequencing and annotation.</title>
        <authorList>
            <consortium name="The Broad Institute Genomics Platform"/>
            <consortium name="The Broad Institute Genome Sequencing Center for Infectious Disease"/>
            <person name="Wu L."/>
            <person name="Ma J."/>
        </authorList>
    </citation>
    <scope>NUCLEOTIDE SEQUENCE [LARGE SCALE GENOMIC DNA]</scope>
    <source>
        <strain evidence="3">JCM 17441</strain>
    </source>
</reference>
<comment type="caution">
    <text evidence="2">The sequence shown here is derived from an EMBL/GenBank/DDBJ whole genome shotgun (WGS) entry which is preliminary data.</text>
</comment>
<name>A0ABP8DLJ4_9ACTN</name>
<accession>A0ABP8DLJ4</accession>
<protein>
    <recommendedName>
        <fullName evidence="4">DUF1566 domain-containing protein</fullName>
    </recommendedName>
</protein>
<proteinExistence type="predicted"/>
<evidence type="ECO:0000313" key="2">
    <source>
        <dbReference type="EMBL" id="GAA4259053.1"/>
    </source>
</evidence>
<sequence length="83" mass="8693">MPTTQAPPPVQTTTKAAPPPPPPVRTTTKAAPPPAGQPTHSGYITPGAFCKVAEEGWIGYSASGKAYVCRDVDHNGHPHWVLP</sequence>
<dbReference type="EMBL" id="BAABAT010000034">
    <property type="protein sequence ID" value="GAA4259053.1"/>
    <property type="molecule type" value="Genomic_DNA"/>
</dbReference>
<feature type="compositionally biased region" description="Pro residues" evidence="1">
    <location>
        <begin position="1"/>
        <end position="10"/>
    </location>
</feature>
<evidence type="ECO:0000313" key="3">
    <source>
        <dbReference type="Proteomes" id="UP001500620"/>
    </source>
</evidence>
<keyword evidence="3" id="KW-1185">Reference proteome</keyword>
<feature type="region of interest" description="Disordered" evidence="1">
    <location>
        <begin position="1"/>
        <end position="45"/>
    </location>
</feature>
<gene>
    <name evidence="2" type="ORF">GCM10022255_082190</name>
</gene>
<evidence type="ECO:0008006" key="4">
    <source>
        <dbReference type="Google" id="ProtNLM"/>
    </source>
</evidence>